<evidence type="ECO:0000313" key="6">
    <source>
        <dbReference type="EMBL" id="KKQ28005.1"/>
    </source>
</evidence>
<accession>A0A0G0GPB4</accession>
<dbReference type="CDD" id="cd05400">
    <property type="entry name" value="NT_2-5OAS_ClassI-CCAase"/>
    <property type="match status" value="1"/>
</dbReference>
<organism evidence="6 7">
    <name type="scientific">Candidatus Magasanikbacteria bacterium GW2011_GWC2_37_14</name>
    <dbReference type="NCBI Taxonomy" id="1619046"/>
    <lineage>
        <taxon>Bacteria</taxon>
        <taxon>Candidatus Magasanikiibacteriota</taxon>
    </lineage>
</organism>
<keyword evidence="3" id="KW-0547">Nucleotide-binding</keyword>
<evidence type="ECO:0000256" key="1">
    <source>
        <dbReference type="ARBA" id="ARBA00022679"/>
    </source>
</evidence>
<keyword evidence="4" id="KW-0051">Antiviral defense</keyword>
<proteinExistence type="predicted"/>
<dbReference type="GO" id="GO:0051607">
    <property type="term" value="P:defense response to virus"/>
    <property type="evidence" value="ECO:0007669"/>
    <property type="project" value="UniProtKB-KW"/>
</dbReference>
<dbReference type="InterPro" id="IPR006116">
    <property type="entry name" value="NT_2-5OAS_ClassI-CCAase"/>
</dbReference>
<reference evidence="6 7" key="1">
    <citation type="journal article" date="2015" name="Nature">
        <title>rRNA introns, odd ribosomes, and small enigmatic genomes across a large radiation of phyla.</title>
        <authorList>
            <person name="Brown C.T."/>
            <person name="Hug L.A."/>
            <person name="Thomas B.C."/>
            <person name="Sharon I."/>
            <person name="Castelle C.J."/>
            <person name="Singh A."/>
            <person name="Wilkins M.J."/>
            <person name="Williams K.H."/>
            <person name="Banfield J.F."/>
        </authorList>
    </citation>
    <scope>NUCLEOTIDE SEQUENCE [LARGE SCALE GENOMIC DNA]</scope>
</reference>
<dbReference type="InterPro" id="IPR058909">
    <property type="entry name" value="CD_NTase_C"/>
</dbReference>
<dbReference type="Pfam" id="PF26305">
    <property type="entry name" value="CD_NTase_C"/>
    <property type="match status" value="1"/>
</dbReference>
<evidence type="ECO:0000313" key="7">
    <source>
        <dbReference type="Proteomes" id="UP000034849"/>
    </source>
</evidence>
<protein>
    <recommendedName>
        <fullName evidence="5">cGAS/DncV-like nucleotidyltransferase C-terminal helical domain-containing protein</fullName>
    </recommendedName>
</protein>
<evidence type="ECO:0000256" key="3">
    <source>
        <dbReference type="ARBA" id="ARBA00022741"/>
    </source>
</evidence>
<name>A0A0G0GPB4_9BACT</name>
<evidence type="ECO:0000256" key="4">
    <source>
        <dbReference type="ARBA" id="ARBA00023118"/>
    </source>
</evidence>
<dbReference type="Proteomes" id="UP000034849">
    <property type="component" value="Unassembled WGS sequence"/>
</dbReference>
<dbReference type="SUPFAM" id="SSF81301">
    <property type="entry name" value="Nucleotidyltransferase"/>
    <property type="match status" value="1"/>
</dbReference>
<dbReference type="GO" id="GO:0016779">
    <property type="term" value="F:nucleotidyltransferase activity"/>
    <property type="evidence" value="ECO:0007669"/>
    <property type="project" value="InterPro"/>
</dbReference>
<dbReference type="AlphaFoldDB" id="A0A0G0GPB4"/>
<dbReference type="STRING" id="1619046.US42_C0003G0062"/>
<comment type="caution">
    <text evidence="6">The sequence shown here is derived from an EMBL/GenBank/DDBJ whole genome shotgun (WGS) entry which is preliminary data.</text>
</comment>
<gene>
    <name evidence="6" type="ORF">US42_C0003G0062</name>
</gene>
<dbReference type="Gene3D" id="3.30.460.10">
    <property type="entry name" value="Beta Polymerase, domain 2"/>
    <property type="match status" value="1"/>
</dbReference>
<keyword evidence="1" id="KW-0808">Transferase</keyword>
<dbReference type="EMBL" id="LBSX01000003">
    <property type="protein sequence ID" value="KKQ28005.1"/>
    <property type="molecule type" value="Genomic_DNA"/>
</dbReference>
<sequence>MPHLIPIELIEKISKGPSDTKIESVSNLQNYIQDLLGDSHHTFLQGSYRNHTAISDINDVDIVAVRKSTYSGTHSPHKFDSVIFWDQIFSEVENKLNNQNKYNWQITRDSKCIKISGAFSVDVVPAVKIDHDESEDPICIHSFKDGKEMASYPRTHIKNGESKHSSTNNNFKPLVRMFKNWKFNHFGDEKIISSHRIESLVHSCTNDAFKNDRALSFTLVGKQIFDKLNLSVVLPSNICSVCGYENVINNWDITDKKRFNDQLIKSLGYVVKAISAQNLSEAETNWKLAFNI</sequence>
<evidence type="ECO:0000259" key="5">
    <source>
        <dbReference type="Pfam" id="PF26305"/>
    </source>
</evidence>
<feature type="domain" description="cGAS/DncV-like nucleotidyltransferase C-terminal helical" evidence="5">
    <location>
        <begin position="158"/>
        <end position="265"/>
    </location>
</feature>
<evidence type="ECO:0000256" key="2">
    <source>
        <dbReference type="ARBA" id="ARBA00022695"/>
    </source>
</evidence>
<keyword evidence="2" id="KW-0548">Nucleotidyltransferase</keyword>
<dbReference type="InterPro" id="IPR043519">
    <property type="entry name" value="NT_sf"/>
</dbReference>